<dbReference type="Proteomes" id="UP000887565">
    <property type="component" value="Unplaced"/>
</dbReference>
<name>A0A915HU92_ROMCU</name>
<protein>
    <submittedName>
        <fullName evidence="2">Uncharacterized protein</fullName>
    </submittedName>
</protein>
<dbReference type="AlphaFoldDB" id="A0A915HU92"/>
<sequence length="63" mass="7124">MSALRRLPHDTPSDMIQDMTQYEDAKNLLMFQLAPDCNQMTLKPELASITPEIGEEPATFLSK</sequence>
<evidence type="ECO:0000313" key="2">
    <source>
        <dbReference type="WBParaSite" id="nRc.2.0.1.t05344-RA"/>
    </source>
</evidence>
<dbReference type="WBParaSite" id="nRc.2.0.1.t05344-RA">
    <property type="protein sequence ID" value="nRc.2.0.1.t05344-RA"/>
    <property type="gene ID" value="nRc.2.0.1.g05344"/>
</dbReference>
<proteinExistence type="predicted"/>
<reference evidence="2" key="1">
    <citation type="submission" date="2022-11" db="UniProtKB">
        <authorList>
            <consortium name="WormBaseParasite"/>
        </authorList>
    </citation>
    <scope>IDENTIFICATION</scope>
</reference>
<organism evidence="1 2">
    <name type="scientific">Romanomermis culicivorax</name>
    <name type="common">Nematode worm</name>
    <dbReference type="NCBI Taxonomy" id="13658"/>
    <lineage>
        <taxon>Eukaryota</taxon>
        <taxon>Metazoa</taxon>
        <taxon>Ecdysozoa</taxon>
        <taxon>Nematoda</taxon>
        <taxon>Enoplea</taxon>
        <taxon>Dorylaimia</taxon>
        <taxon>Mermithida</taxon>
        <taxon>Mermithoidea</taxon>
        <taxon>Mermithidae</taxon>
        <taxon>Romanomermis</taxon>
    </lineage>
</organism>
<accession>A0A915HU92</accession>
<evidence type="ECO:0000313" key="1">
    <source>
        <dbReference type="Proteomes" id="UP000887565"/>
    </source>
</evidence>
<keyword evidence="1" id="KW-1185">Reference proteome</keyword>